<comment type="caution">
    <text evidence="1">The sequence shown here is derived from an EMBL/GenBank/DDBJ whole genome shotgun (WGS) entry which is preliminary data.</text>
</comment>
<reference evidence="1" key="2">
    <citation type="submission" date="2023-04" db="EMBL/GenBank/DDBJ databases">
        <authorList>
            <person name="Bruccoleri R.E."/>
            <person name="Oakeley E.J."/>
            <person name="Faust A.-M."/>
            <person name="Dessus-Babus S."/>
            <person name="Altorfer M."/>
            <person name="Burckhardt D."/>
            <person name="Oertli M."/>
            <person name="Naumann U."/>
            <person name="Petersen F."/>
            <person name="Wong J."/>
        </authorList>
    </citation>
    <scope>NUCLEOTIDE SEQUENCE</scope>
    <source>
        <strain evidence="1">GSM-AAB239-AS_SAM_17_03QT</strain>
        <tissue evidence="1">Leaf</tissue>
    </source>
</reference>
<dbReference type="Proteomes" id="UP001140949">
    <property type="component" value="Unassembled WGS sequence"/>
</dbReference>
<proteinExistence type="predicted"/>
<evidence type="ECO:0000313" key="1">
    <source>
        <dbReference type="EMBL" id="KAJ6794011.1"/>
    </source>
</evidence>
<protein>
    <submittedName>
        <fullName evidence="1">Kinesin-like protein KIN-14O</fullName>
    </submittedName>
</protein>
<evidence type="ECO:0000313" key="2">
    <source>
        <dbReference type="Proteomes" id="UP001140949"/>
    </source>
</evidence>
<dbReference type="AlphaFoldDB" id="A0AAX6DQI2"/>
<name>A0AAX6DQI2_IRIPA</name>
<gene>
    <name evidence="1" type="ORF">M6B38_233550</name>
</gene>
<reference evidence="1" key="1">
    <citation type="journal article" date="2023" name="GigaByte">
        <title>Genome assembly of the bearded iris, Iris pallida Lam.</title>
        <authorList>
            <person name="Bruccoleri R.E."/>
            <person name="Oakeley E.J."/>
            <person name="Faust A.M.E."/>
            <person name="Altorfer M."/>
            <person name="Dessus-Babus S."/>
            <person name="Burckhardt D."/>
            <person name="Oertli M."/>
            <person name="Naumann U."/>
            <person name="Petersen F."/>
            <person name="Wong J."/>
        </authorList>
    </citation>
    <scope>NUCLEOTIDE SEQUENCE</scope>
    <source>
        <strain evidence="1">GSM-AAB239-AS_SAM_17_03QT</strain>
    </source>
</reference>
<organism evidence="1 2">
    <name type="scientific">Iris pallida</name>
    <name type="common">Sweet iris</name>
    <dbReference type="NCBI Taxonomy" id="29817"/>
    <lineage>
        <taxon>Eukaryota</taxon>
        <taxon>Viridiplantae</taxon>
        <taxon>Streptophyta</taxon>
        <taxon>Embryophyta</taxon>
        <taxon>Tracheophyta</taxon>
        <taxon>Spermatophyta</taxon>
        <taxon>Magnoliopsida</taxon>
        <taxon>Liliopsida</taxon>
        <taxon>Asparagales</taxon>
        <taxon>Iridaceae</taxon>
        <taxon>Iridoideae</taxon>
        <taxon>Irideae</taxon>
        <taxon>Iris</taxon>
    </lineage>
</organism>
<keyword evidence="2" id="KW-1185">Reference proteome</keyword>
<dbReference type="EMBL" id="JANAVB010042617">
    <property type="protein sequence ID" value="KAJ6794011.1"/>
    <property type="molecule type" value="Genomic_DNA"/>
</dbReference>
<accession>A0AAX6DQI2</accession>
<sequence>MSKCIGRNHQLMFVLVSFFVPRVSVLRLKQRSLYAQRRDTLNKILDIKGSIRVFCRSGSRSNQSEEQRRSLLLIGCLLRKQHKSKFSMRWS</sequence>